<comment type="caution">
    <text evidence="1">The sequence shown here is derived from an EMBL/GenBank/DDBJ whole genome shotgun (WGS) entry which is preliminary data.</text>
</comment>
<name>A0ABV0JGL7_9CYAN</name>
<gene>
    <name evidence="1" type="ORF">NC998_28020</name>
</gene>
<evidence type="ECO:0000313" key="2">
    <source>
        <dbReference type="Proteomes" id="UP001464891"/>
    </source>
</evidence>
<organism evidence="1 2">
    <name type="scientific">Trichocoleus desertorum GB2-A4</name>
    <dbReference type="NCBI Taxonomy" id="2933944"/>
    <lineage>
        <taxon>Bacteria</taxon>
        <taxon>Bacillati</taxon>
        <taxon>Cyanobacteriota</taxon>
        <taxon>Cyanophyceae</taxon>
        <taxon>Leptolyngbyales</taxon>
        <taxon>Trichocoleusaceae</taxon>
        <taxon>Trichocoleus</taxon>
    </lineage>
</organism>
<protein>
    <submittedName>
        <fullName evidence="1">Uncharacterized protein</fullName>
    </submittedName>
</protein>
<accession>A0ABV0JGL7</accession>
<reference evidence="1 2" key="1">
    <citation type="submission" date="2022-04" db="EMBL/GenBank/DDBJ databases">
        <title>Positive selection, recombination, and allopatry shape intraspecific diversity of widespread and dominant cyanobacteria.</title>
        <authorList>
            <person name="Wei J."/>
            <person name="Shu W."/>
            <person name="Hu C."/>
        </authorList>
    </citation>
    <scope>NUCLEOTIDE SEQUENCE [LARGE SCALE GENOMIC DNA]</scope>
    <source>
        <strain evidence="1 2">GB2-A4</strain>
    </source>
</reference>
<dbReference type="RefSeq" id="WP_190437289.1">
    <property type="nucleotide sequence ID" value="NZ_JAMPKM010000052.1"/>
</dbReference>
<evidence type="ECO:0000313" key="1">
    <source>
        <dbReference type="EMBL" id="MEP0820934.1"/>
    </source>
</evidence>
<sequence>MIFTVSVHPTAPGKLFDRLGGAIEQKKLIFTILLNGPMMLSSTVPVALSVSRRYSTLPLICLFQGEEMLVERSQILVVCGSAAKKQRRRVDWDPKDWIDVQESRSRQG</sequence>
<proteinExistence type="predicted"/>
<dbReference type="EMBL" id="JAMPKM010000052">
    <property type="protein sequence ID" value="MEP0820934.1"/>
    <property type="molecule type" value="Genomic_DNA"/>
</dbReference>
<keyword evidence="2" id="KW-1185">Reference proteome</keyword>
<dbReference type="Proteomes" id="UP001464891">
    <property type="component" value="Unassembled WGS sequence"/>
</dbReference>